<dbReference type="AlphaFoldDB" id="A0A0Q0RVF1"/>
<comment type="caution">
    <text evidence="1">The sequence shown here is derived from an EMBL/GenBank/DDBJ whole genome shotgun (WGS) entry which is preliminary data.</text>
</comment>
<keyword evidence="2" id="KW-1185">Reference proteome</keyword>
<evidence type="ECO:0000313" key="2">
    <source>
        <dbReference type="Proteomes" id="UP000050301"/>
    </source>
</evidence>
<proteinExistence type="predicted"/>
<reference evidence="1 2" key="1">
    <citation type="submission" date="2015-09" db="EMBL/GenBank/DDBJ databases">
        <title>Heavy metals and arsenic resistance mechanisms in polyextremophilic archaea of the family Ferroplasmaceae.</title>
        <authorList>
            <person name="Bulaev A.G."/>
            <person name="Kanygina A.V."/>
        </authorList>
    </citation>
    <scope>NUCLEOTIDE SEQUENCE [LARGE SCALE GENOMIC DNA]</scope>
    <source>
        <strain evidence="1 2">BH2</strain>
    </source>
</reference>
<dbReference type="Proteomes" id="UP000050301">
    <property type="component" value="Unassembled WGS sequence"/>
</dbReference>
<accession>A0A0Q0RVF1</accession>
<protein>
    <recommendedName>
        <fullName evidence="3">Glycosyltransferase subfamily 4-like N-terminal domain-containing protein</fullName>
    </recommendedName>
</protein>
<dbReference type="InParanoid" id="A0A0Q0RVF1"/>
<organism evidence="1 2">
    <name type="scientific">Acidiplasma cupricumulans</name>
    <dbReference type="NCBI Taxonomy" id="312540"/>
    <lineage>
        <taxon>Archaea</taxon>
        <taxon>Methanobacteriati</taxon>
        <taxon>Thermoplasmatota</taxon>
        <taxon>Thermoplasmata</taxon>
        <taxon>Thermoplasmatales</taxon>
        <taxon>Ferroplasmaceae</taxon>
        <taxon>Acidiplasma</taxon>
    </lineage>
</organism>
<gene>
    <name evidence="1" type="ORF">AOG55_04480</name>
</gene>
<dbReference type="EMBL" id="LKBH01000041">
    <property type="protein sequence ID" value="KQB36298.1"/>
    <property type="molecule type" value="Genomic_DNA"/>
</dbReference>
<dbReference type="RefSeq" id="WP_055032341.1">
    <property type="nucleotide sequence ID" value="NZ_LKBH01000041.1"/>
</dbReference>
<dbReference type="SUPFAM" id="SSF53756">
    <property type="entry name" value="UDP-Glycosyltransferase/glycogen phosphorylase"/>
    <property type="match status" value="1"/>
</dbReference>
<evidence type="ECO:0000313" key="1">
    <source>
        <dbReference type="EMBL" id="KQB36298.1"/>
    </source>
</evidence>
<sequence>MEKKNLRILIYSDHFYPSIGGSENYAIDLANELTKEGHKVGVITAKKSMVKDTFQFKVFRLHKPFSIKRININLI</sequence>
<name>A0A0Q0RVF1_9ARCH</name>
<dbReference type="Gene3D" id="3.40.50.2000">
    <property type="entry name" value="Glycogen Phosphorylase B"/>
    <property type="match status" value="1"/>
</dbReference>
<evidence type="ECO:0008006" key="3">
    <source>
        <dbReference type="Google" id="ProtNLM"/>
    </source>
</evidence>